<reference evidence="1" key="1">
    <citation type="journal article" date="2014" name="Front. Microbiol.">
        <title>High frequency of phylogenetically diverse reductive dehalogenase-homologous genes in deep subseafloor sedimentary metagenomes.</title>
        <authorList>
            <person name="Kawai M."/>
            <person name="Futagami T."/>
            <person name="Toyoda A."/>
            <person name="Takaki Y."/>
            <person name="Nishi S."/>
            <person name="Hori S."/>
            <person name="Arai W."/>
            <person name="Tsubouchi T."/>
            <person name="Morono Y."/>
            <person name="Uchiyama I."/>
            <person name="Ito T."/>
            <person name="Fujiyama A."/>
            <person name="Inagaki F."/>
            <person name="Takami H."/>
        </authorList>
    </citation>
    <scope>NUCLEOTIDE SEQUENCE</scope>
    <source>
        <strain evidence="1">Expedition CK06-06</strain>
    </source>
</reference>
<protein>
    <submittedName>
        <fullName evidence="1">Uncharacterized protein</fullName>
    </submittedName>
</protein>
<evidence type="ECO:0000313" key="1">
    <source>
        <dbReference type="EMBL" id="GAJ01970.1"/>
    </source>
</evidence>
<accession>X1V988</accession>
<comment type="caution">
    <text evidence="1">The sequence shown here is derived from an EMBL/GenBank/DDBJ whole genome shotgun (WGS) entry which is preliminary data.</text>
</comment>
<sequence length="54" mass="5984">ELCDGNTRRALEALARDMGFEPTKAEFPDKVSLATAIAEKEFPEEVTEEEAPTE</sequence>
<dbReference type="EMBL" id="BARW01016128">
    <property type="protein sequence ID" value="GAJ01970.1"/>
    <property type="molecule type" value="Genomic_DNA"/>
</dbReference>
<proteinExistence type="predicted"/>
<feature type="non-terminal residue" evidence="1">
    <location>
        <position position="1"/>
    </location>
</feature>
<gene>
    <name evidence="1" type="ORF">S12H4_28153</name>
</gene>
<name>X1V988_9ZZZZ</name>
<organism evidence="1">
    <name type="scientific">marine sediment metagenome</name>
    <dbReference type="NCBI Taxonomy" id="412755"/>
    <lineage>
        <taxon>unclassified sequences</taxon>
        <taxon>metagenomes</taxon>
        <taxon>ecological metagenomes</taxon>
    </lineage>
</organism>
<dbReference type="AlphaFoldDB" id="X1V988"/>